<name>A0AAU7DL44_9BACT</name>
<evidence type="ECO:0000313" key="2">
    <source>
        <dbReference type="EMBL" id="XBH18086.1"/>
    </source>
</evidence>
<feature type="compositionally biased region" description="Polar residues" evidence="1">
    <location>
        <begin position="20"/>
        <end position="33"/>
    </location>
</feature>
<gene>
    <name evidence="2" type="ORF">P8935_01860</name>
</gene>
<organism evidence="2">
    <name type="scientific">Telmatobacter sp. DSM 110680</name>
    <dbReference type="NCBI Taxonomy" id="3036704"/>
    <lineage>
        <taxon>Bacteria</taxon>
        <taxon>Pseudomonadati</taxon>
        <taxon>Acidobacteriota</taxon>
        <taxon>Terriglobia</taxon>
        <taxon>Terriglobales</taxon>
        <taxon>Acidobacteriaceae</taxon>
        <taxon>Telmatobacter</taxon>
    </lineage>
</organism>
<reference evidence="2" key="1">
    <citation type="submission" date="2023-03" db="EMBL/GenBank/DDBJ databases">
        <title>Edaphobacter sp.</title>
        <authorList>
            <person name="Huber K.J."/>
            <person name="Papendorf J."/>
            <person name="Pilke C."/>
            <person name="Bunk B."/>
            <person name="Sproeer C."/>
            <person name="Pester M."/>
        </authorList>
    </citation>
    <scope>NUCLEOTIDE SEQUENCE</scope>
    <source>
        <strain evidence="2">DSM 110680</strain>
    </source>
</reference>
<accession>A0AAU7DL44</accession>
<evidence type="ECO:0000256" key="1">
    <source>
        <dbReference type="SAM" id="MobiDB-lite"/>
    </source>
</evidence>
<sequence length="214" mass="24349">MGTVLDMAACKSKPHAALSEQKSSQAHSVNSKAPDSPDEKSCRVLAQRFYDCRVSLNVDMFCSNSLKGSRASEEAIKAQEEECRIASLYRNAEKLNLNKVLSQKLLHYQQREDAVQAKDPEDPGLDFDPYLNTQDPSPRFVVDDVRVDGNRCDAIVHGYDEGKQREEVMPELSKAGNSWVIENFHYKIDYNDGKPPQNDDLIHMIREYIREVKQ</sequence>
<dbReference type="EMBL" id="CP121196">
    <property type="protein sequence ID" value="XBH18086.1"/>
    <property type="molecule type" value="Genomic_DNA"/>
</dbReference>
<dbReference type="RefSeq" id="WP_348263309.1">
    <property type="nucleotide sequence ID" value="NZ_CP121196.1"/>
</dbReference>
<protein>
    <submittedName>
        <fullName evidence="2">DUF3828 domain-containing protein</fullName>
    </submittedName>
</protein>
<proteinExistence type="predicted"/>
<dbReference type="AlphaFoldDB" id="A0AAU7DL44"/>
<feature type="region of interest" description="Disordered" evidence="1">
    <location>
        <begin position="13"/>
        <end position="39"/>
    </location>
</feature>